<evidence type="ECO:0000259" key="1">
    <source>
        <dbReference type="Pfam" id="PF08447"/>
    </source>
</evidence>
<dbReference type="NCBIfam" id="TIGR00229">
    <property type="entry name" value="sensory_box"/>
    <property type="match status" value="1"/>
</dbReference>
<organism evidence="2 3">
    <name type="scientific">Aliarcobacter butzleri L355</name>
    <dbReference type="NCBI Taxonomy" id="1447263"/>
    <lineage>
        <taxon>Bacteria</taxon>
        <taxon>Pseudomonadati</taxon>
        <taxon>Campylobacterota</taxon>
        <taxon>Epsilonproteobacteria</taxon>
        <taxon>Campylobacterales</taxon>
        <taxon>Arcobacteraceae</taxon>
        <taxon>Aliarcobacter</taxon>
    </lineage>
</organism>
<evidence type="ECO:0000313" key="3">
    <source>
        <dbReference type="Proteomes" id="UP000035154"/>
    </source>
</evidence>
<sequence>MINNKETILDDYAFLVSETNEKGIIQFANDDFCKIAEYSINELIGKPHNMVRHKDMPKVAFRNLWETIQKGEIWTGFVKNSTKNGGYYWVYATIYPFESCDGQKGYLSCRRKATQEEIIETTKLYENLKKEENQIN</sequence>
<comment type="caution">
    <text evidence="2">The sequence shown here is derived from an EMBL/GenBank/DDBJ whole genome shotgun (WGS) entry which is preliminary data.</text>
</comment>
<proteinExistence type="predicted"/>
<dbReference type="EMBL" id="JAIW01000050">
    <property type="protein sequence ID" value="KLE09172.1"/>
    <property type="molecule type" value="Genomic_DNA"/>
</dbReference>
<feature type="domain" description="PAS fold-3" evidence="1">
    <location>
        <begin position="27"/>
        <end position="106"/>
    </location>
</feature>
<name>A0A0G9KRI4_9BACT</name>
<dbReference type="PATRIC" id="fig|1447263.3.peg.1394"/>
<dbReference type="InterPro" id="IPR035965">
    <property type="entry name" value="PAS-like_dom_sf"/>
</dbReference>
<dbReference type="RefSeq" id="WP_046998415.1">
    <property type="nucleotide sequence ID" value="NZ_JAIW01000050.1"/>
</dbReference>
<dbReference type="Pfam" id="PF08447">
    <property type="entry name" value="PAS_3"/>
    <property type="match status" value="1"/>
</dbReference>
<dbReference type="Gene3D" id="3.30.450.20">
    <property type="entry name" value="PAS domain"/>
    <property type="match status" value="1"/>
</dbReference>
<dbReference type="SUPFAM" id="SSF55785">
    <property type="entry name" value="PYP-like sensor domain (PAS domain)"/>
    <property type="match status" value="1"/>
</dbReference>
<dbReference type="CDD" id="cd00130">
    <property type="entry name" value="PAS"/>
    <property type="match status" value="1"/>
</dbReference>
<dbReference type="InterPro" id="IPR000014">
    <property type="entry name" value="PAS"/>
</dbReference>
<gene>
    <name evidence="2" type="ORF">AF80_07135</name>
</gene>
<evidence type="ECO:0000313" key="2">
    <source>
        <dbReference type="EMBL" id="KLE09172.1"/>
    </source>
</evidence>
<dbReference type="InterPro" id="IPR013655">
    <property type="entry name" value="PAS_fold_3"/>
</dbReference>
<protein>
    <submittedName>
        <fullName evidence="2">Chemotaxis protein</fullName>
    </submittedName>
</protein>
<accession>A0A0G9KRI4</accession>
<dbReference type="AlphaFoldDB" id="A0A0G9KRI4"/>
<reference evidence="2 3" key="1">
    <citation type="submission" date="2014-01" db="EMBL/GenBank/DDBJ databases">
        <title>Development of a Comparative Genomic Fingerprinting Assay for High Resolution Genotyping of Arcobacter butzleri.</title>
        <authorList>
            <person name="Webb A.L."/>
            <person name="Inglis G.D."/>
            <person name="Kruczkiewicz P."/>
            <person name="Selinger L.B."/>
            <person name="Taboada E.N."/>
        </authorList>
    </citation>
    <scope>NUCLEOTIDE SEQUENCE [LARGE SCALE GENOMIC DNA]</scope>
    <source>
        <strain evidence="2 3">L355</strain>
    </source>
</reference>
<dbReference type="Proteomes" id="UP000035154">
    <property type="component" value="Unassembled WGS sequence"/>
</dbReference>